<accession>A0A0P7W430</accession>
<feature type="binding site" evidence="2">
    <location>
        <begin position="226"/>
        <end position="233"/>
    </location>
    <ligand>
        <name>ATP</name>
        <dbReference type="ChEBI" id="CHEBI:30616"/>
    </ligand>
</feature>
<reference evidence="5 6" key="1">
    <citation type="submission" date="2015-09" db="EMBL/GenBank/DDBJ databases">
        <title>Identification and resolution of microdiversity through metagenomic sequencing of parallel consortia.</title>
        <authorList>
            <person name="Nelson W.C."/>
            <person name="Romine M.F."/>
            <person name="Lindemann S.R."/>
        </authorList>
    </citation>
    <scope>NUCLEOTIDE SEQUENCE [LARGE SCALE GENOMIC DNA]</scope>
    <source>
        <strain evidence="5">HL-91</strain>
    </source>
</reference>
<dbReference type="PATRIC" id="fig|1666912.4.peg.3026"/>
<dbReference type="Proteomes" id="UP000050413">
    <property type="component" value="Unassembled WGS sequence"/>
</dbReference>
<dbReference type="PROSITE" id="PS51459">
    <property type="entry name" value="FIDO"/>
    <property type="match status" value="1"/>
</dbReference>
<dbReference type="Gene3D" id="1.10.3290.10">
    <property type="entry name" value="Fido-like domain"/>
    <property type="match status" value="1"/>
</dbReference>
<feature type="active site" evidence="1">
    <location>
        <position position="222"/>
    </location>
</feature>
<proteinExistence type="predicted"/>
<dbReference type="Pfam" id="PF02661">
    <property type="entry name" value="Fic"/>
    <property type="match status" value="1"/>
</dbReference>
<evidence type="ECO:0000313" key="7">
    <source>
        <dbReference type="Proteomes" id="UP000182045"/>
    </source>
</evidence>
<dbReference type="InterPro" id="IPR036597">
    <property type="entry name" value="Fido-like_dom_sf"/>
</dbReference>
<keyword evidence="2" id="KW-0547">Nucleotide-binding</keyword>
<protein>
    <submittedName>
        <fullName evidence="4">Fic family protein</fullName>
    </submittedName>
</protein>
<dbReference type="InterPro" id="IPR040198">
    <property type="entry name" value="Fido_containing"/>
</dbReference>
<reference evidence="4 7" key="2">
    <citation type="submission" date="2016-01" db="EMBL/GenBank/DDBJ databases">
        <authorList>
            <person name="Varghese N."/>
        </authorList>
    </citation>
    <scope>NUCLEOTIDE SEQUENCE [LARGE SCALE GENOMIC DNA]</scope>
    <source>
        <strain evidence="4 7">HL-91</strain>
    </source>
</reference>
<evidence type="ECO:0000256" key="1">
    <source>
        <dbReference type="PIRSR" id="PIRSR640198-1"/>
    </source>
</evidence>
<dbReference type="EMBL" id="LJSG01000004">
    <property type="protein sequence ID" value="KPP94918.1"/>
    <property type="molecule type" value="Genomic_DNA"/>
</dbReference>
<dbReference type="InterPro" id="IPR003812">
    <property type="entry name" value="Fido"/>
</dbReference>
<name>A0A0P7W430_9RHOB</name>
<evidence type="ECO:0000259" key="3">
    <source>
        <dbReference type="PROSITE" id="PS51459"/>
    </source>
</evidence>
<evidence type="ECO:0000313" key="6">
    <source>
        <dbReference type="Proteomes" id="UP000050413"/>
    </source>
</evidence>
<gene>
    <name evidence="4" type="ORF">Ga0058931_1676</name>
    <name evidence="5" type="ORF">HLUCCA05_14870</name>
</gene>
<dbReference type="SUPFAM" id="SSF140931">
    <property type="entry name" value="Fic-like"/>
    <property type="match status" value="1"/>
</dbReference>
<dbReference type="GO" id="GO:0005524">
    <property type="term" value="F:ATP binding"/>
    <property type="evidence" value="ECO:0007669"/>
    <property type="project" value="UniProtKB-KW"/>
</dbReference>
<evidence type="ECO:0000256" key="2">
    <source>
        <dbReference type="PIRSR" id="PIRSR640198-2"/>
    </source>
</evidence>
<dbReference type="EMBL" id="FBYC01000004">
    <property type="protein sequence ID" value="CUX81298.1"/>
    <property type="molecule type" value="Genomic_DNA"/>
</dbReference>
<dbReference type="AlphaFoldDB" id="A0A0P7W430"/>
<dbReference type="STRING" id="1666912.Ga0058931_1676"/>
<dbReference type="PANTHER" id="PTHR13504:SF38">
    <property type="entry name" value="FIDO DOMAIN-CONTAINING PROTEIN"/>
    <property type="match status" value="1"/>
</dbReference>
<dbReference type="Proteomes" id="UP000182045">
    <property type="component" value="Unassembled WGS sequence"/>
</dbReference>
<dbReference type="PANTHER" id="PTHR13504">
    <property type="entry name" value="FIDO DOMAIN-CONTAINING PROTEIN DDB_G0283145"/>
    <property type="match status" value="1"/>
</dbReference>
<comment type="caution">
    <text evidence="5">The sequence shown here is derived from an EMBL/GenBank/DDBJ whole genome shotgun (WGS) entry which is preliminary data.</text>
</comment>
<keyword evidence="2" id="KW-0067">ATP-binding</keyword>
<sequence length="412" mass="45882">MLKILDNHDRQEMIETPGRIEPCFFEEHIPASLADLSVEIQREAAGLGQGLHPDSAAELADLVRVMNCYYSNLIEGHNTRPRDIERALAGAELEAETRPLALEARAHVIVQRSIDKLHQDGTLPRPTSAAFLTWAHKAFYDEMPDEFRRIEHPDGTSEPIIPGRMRQEGDSEVAVGRHLPPSSGRVAAFIDHFDKRFQVAARSASGRIIAIASAHHRLNFIHPFPDGNGRVSRLMSHAMALEAGIGGQGLWSISRGLARGLADRGEYKRMMDMADSPRRGDRDGRGNLSEAALKTYCEWFLKVTLDQITFSAKLFDLGGLEKRYRRLVKDTIDDKRAPDLISAVLRYGTLERGEAQIVLKTSERTARNTLSKLSAAGYLSSASPKTPVRLAFPLDYRERLFPNLFADGDLPA</sequence>
<evidence type="ECO:0000313" key="5">
    <source>
        <dbReference type="EMBL" id="KPP94918.1"/>
    </source>
</evidence>
<feature type="binding site" evidence="2">
    <location>
        <begin position="175"/>
        <end position="178"/>
    </location>
    <ligand>
        <name>ATP</name>
        <dbReference type="ChEBI" id="CHEBI:30616"/>
    </ligand>
</feature>
<keyword evidence="7" id="KW-1185">Reference proteome</keyword>
<feature type="domain" description="Fido" evidence="3">
    <location>
        <begin position="127"/>
        <end position="302"/>
    </location>
</feature>
<evidence type="ECO:0000313" key="4">
    <source>
        <dbReference type="EMBL" id="CUX81298.1"/>
    </source>
</evidence>
<organism evidence="5 6">
    <name type="scientific">Roseibaca calidilacus</name>
    <dbReference type="NCBI Taxonomy" id="1666912"/>
    <lineage>
        <taxon>Bacteria</taxon>
        <taxon>Pseudomonadati</taxon>
        <taxon>Pseudomonadota</taxon>
        <taxon>Alphaproteobacteria</taxon>
        <taxon>Rhodobacterales</taxon>
        <taxon>Paracoccaceae</taxon>
        <taxon>Roseinatronobacter</taxon>
    </lineage>
</organism>